<dbReference type="EMBL" id="AMFJ01028946">
    <property type="protein sequence ID" value="EKD44202.1"/>
    <property type="molecule type" value="Genomic_DNA"/>
</dbReference>
<dbReference type="Pfam" id="PF00271">
    <property type="entry name" value="Helicase_C"/>
    <property type="match status" value="1"/>
</dbReference>
<dbReference type="PANTHER" id="PTHR45766:SF6">
    <property type="entry name" value="SWI_SNF-RELATED MATRIX-ASSOCIATED ACTIN-DEPENDENT REGULATOR OF CHROMATIN SUBFAMILY A-LIKE PROTEIN 1"/>
    <property type="match status" value="1"/>
</dbReference>
<gene>
    <name evidence="4" type="ORF">ACD_71C00215G0009</name>
</gene>
<dbReference type="InterPro" id="IPR038718">
    <property type="entry name" value="SNF2-like_sf"/>
</dbReference>
<organism evidence="4">
    <name type="scientific">uncultured bacterium</name>
    <name type="common">gcode 4</name>
    <dbReference type="NCBI Taxonomy" id="1234023"/>
    <lineage>
        <taxon>Bacteria</taxon>
        <taxon>environmental samples</taxon>
    </lineage>
</organism>
<evidence type="ECO:0000256" key="1">
    <source>
        <dbReference type="ARBA" id="ARBA00022801"/>
    </source>
</evidence>
<evidence type="ECO:0000313" key="4">
    <source>
        <dbReference type="EMBL" id="EKD44202.1"/>
    </source>
</evidence>
<dbReference type="InterPro" id="IPR000330">
    <property type="entry name" value="SNF2_N"/>
</dbReference>
<name>K1Z3V5_9BACT</name>
<dbReference type="InterPro" id="IPR001650">
    <property type="entry name" value="Helicase_C-like"/>
</dbReference>
<dbReference type="InterPro" id="IPR014001">
    <property type="entry name" value="Helicase_ATP-bd"/>
</dbReference>
<reference evidence="4" key="1">
    <citation type="journal article" date="2012" name="Science">
        <title>Fermentation, hydrogen, and sulfur metabolism in multiple uncultivated bacterial phyla.</title>
        <authorList>
            <person name="Wrighton K.C."/>
            <person name="Thomas B.C."/>
            <person name="Sharon I."/>
            <person name="Miller C.S."/>
            <person name="Castelle C.J."/>
            <person name="VerBerkmoes N.C."/>
            <person name="Wilkins M.J."/>
            <person name="Hettich R.L."/>
            <person name="Lipton M.S."/>
            <person name="Williams K.H."/>
            <person name="Long P.E."/>
            <person name="Banfield J.F."/>
        </authorList>
    </citation>
    <scope>NUCLEOTIDE SEQUENCE [LARGE SCALE GENOMIC DNA]</scope>
</reference>
<feature type="domain" description="Helicase C-terminal" evidence="3">
    <location>
        <begin position="692"/>
        <end position="858"/>
    </location>
</feature>
<dbReference type="SMART" id="SM00490">
    <property type="entry name" value="HELICc"/>
    <property type="match status" value="1"/>
</dbReference>
<dbReference type="InterPro" id="IPR027417">
    <property type="entry name" value="P-loop_NTPase"/>
</dbReference>
<proteinExistence type="predicted"/>
<dbReference type="Gene3D" id="3.40.50.300">
    <property type="entry name" value="P-loop containing nucleotide triphosphate hydrolases"/>
    <property type="match status" value="1"/>
</dbReference>
<comment type="caution">
    <text evidence="4">The sequence shown here is derived from an EMBL/GenBank/DDBJ whole genome shotgun (WGS) entry which is preliminary data.</text>
</comment>
<accession>K1Z3V5</accession>
<evidence type="ECO:0008006" key="5">
    <source>
        <dbReference type="Google" id="ProtNLM"/>
    </source>
</evidence>
<dbReference type="PROSITE" id="PS51194">
    <property type="entry name" value="HELICASE_CTER"/>
    <property type="match status" value="1"/>
</dbReference>
<dbReference type="CDD" id="cd18793">
    <property type="entry name" value="SF2_C_SNF"/>
    <property type="match status" value="1"/>
</dbReference>
<dbReference type="AlphaFoldDB" id="K1Z3V5"/>
<dbReference type="PROSITE" id="PS51192">
    <property type="entry name" value="HELICASE_ATP_BIND_1"/>
    <property type="match status" value="1"/>
</dbReference>
<dbReference type="GO" id="GO:0005524">
    <property type="term" value="F:ATP binding"/>
    <property type="evidence" value="ECO:0007669"/>
    <property type="project" value="InterPro"/>
</dbReference>
<dbReference type="GO" id="GO:0016787">
    <property type="term" value="F:hydrolase activity"/>
    <property type="evidence" value="ECO:0007669"/>
    <property type="project" value="UniProtKB-KW"/>
</dbReference>
<dbReference type="SMART" id="SM00487">
    <property type="entry name" value="DEXDc"/>
    <property type="match status" value="1"/>
</dbReference>
<dbReference type="Gene3D" id="3.30.870.10">
    <property type="entry name" value="Endonuclease Chain A"/>
    <property type="match status" value="1"/>
</dbReference>
<protein>
    <recommendedName>
        <fullName evidence="5">Helicase protein</fullName>
    </recommendedName>
</protein>
<evidence type="ECO:0000259" key="2">
    <source>
        <dbReference type="PROSITE" id="PS51192"/>
    </source>
</evidence>
<dbReference type="Gene3D" id="3.40.50.10810">
    <property type="entry name" value="Tandem AAA-ATPase domain"/>
    <property type="match status" value="1"/>
</dbReference>
<dbReference type="Pfam" id="PF00176">
    <property type="entry name" value="SNF2-rel_dom"/>
    <property type="match status" value="1"/>
</dbReference>
<sequence length="1090" mass="126892">MTTIDNSQNNTLADSLEKILPSCDRVDALVGYFYFSGFREIYRELQDKNIRILVWMEMDERMLDRISKIAPSAIDDIQASVSPTTSKTLAKQRYHEQFASVFNKTDWFDNDEAITAFKIFLEKIKDGSLEIRKTIEPHHAKDYILHYKPEFTQGGLNKGIIISGSSNLTYNGLKGQWERNRILREPHYYEEDCRNFEVLWNKSSNIIIANSDLEEEFTTEIKKRLWLFALPDPYLVYLRVLDEYFTLDEIEDMKGPSEITGGKFSSLQYQLDAINFGIDRINKFGGVIIADVVGLGKSIIASAIAHNLGMKTIVIAPPHLEEQWKDYAFDFGFKAQVYSTGSIDKALEKYGSSTEEYLIILDEAHKHRNEETDNYVLLHQLCAWNKVMALTATPFNNDPKDIYALIKLFDTPGQSTIRTVENLSMSFRALIDEYKKMRRDLRWKKWTIPDENDIKARAESIANELRRMIDPIVIRRSRLDLNEIDNYRNDLERQGIKFAKVHDPELLEYDLGDLSDLYMRTLERISSNDDEHDGAFVGARYKTVSYVRPGSTIIPKLQEEFDITNLGTTQVQIAKIMRRLLVRRFESSVAAFRSTLWMMIGATEDMLNWYEKRKQVPIFKKWGLPDPEELEKMDDKELEEFMAILQEKGLLLIPSEEIDSNFWRDLRNDLALLKDIHSEWFWDGSFEVADPKFDCFFQTIQKSMESEPGRKIIVFTEFSDTAEYVFEKCKKAGLKRVFKYSSSDASRENKETIRKNFDAGYDRQADDFDVLIATDAISEGYNLHRAGTIINYDIPYNPTRVIQRIGRINRINKKVFEELFIFNFFPTATGEVETKTKAIATLKMNLIHALLGEDTKIFTSTEELRNYFARSYRDAEKSNESLSWDAPHRKAWSVLKHDENLKKKAQQIPHRSRIGRIADRNKMGIIAFWKKWSSHVFAIGQDELSIDYVNPEDAIGLFAADTSEKALETTARFDRIYQKVKAHLFKDNTHPPIKGRRQNASDRLHILSEKYPPAKDYCDDVSRVMIDLDSLPEWILKELSLLKIDKEDPKKTYDRLREMIPETYIHDIFKTAERNAGDEQFVLLTEEFIW</sequence>
<feature type="domain" description="Helicase ATP-binding" evidence="2">
    <location>
        <begin position="278"/>
        <end position="412"/>
    </location>
</feature>
<keyword evidence="1" id="KW-0378">Hydrolase</keyword>
<evidence type="ECO:0000259" key="3">
    <source>
        <dbReference type="PROSITE" id="PS51194"/>
    </source>
</evidence>
<dbReference type="SUPFAM" id="SSF52540">
    <property type="entry name" value="P-loop containing nucleoside triphosphate hydrolases"/>
    <property type="match status" value="2"/>
</dbReference>
<dbReference type="PANTHER" id="PTHR45766">
    <property type="entry name" value="DNA ANNEALING HELICASE AND ENDONUCLEASE ZRANB3 FAMILY MEMBER"/>
    <property type="match status" value="1"/>
</dbReference>
<dbReference type="InterPro" id="IPR049730">
    <property type="entry name" value="SNF2/RAD54-like_C"/>
</dbReference>